<feature type="transmembrane region" description="Helical" evidence="6">
    <location>
        <begin position="340"/>
        <end position="363"/>
    </location>
</feature>
<accession>A0A0K9NRJ7</accession>
<feature type="transmembrane region" description="Helical" evidence="6">
    <location>
        <begin position="263"/>
        <end position="288"/>
    </location>
</feature>
<feature type="transmembrane region" description="Helical" evidence="6">
    <location>
        <begin position="300"/>
        <end position="320"/>
    </location>
</feature>
<evidence type="ECO:0000256" key="5">
    <source>
        <dbReference type="ARBA" id="ARBA00023136"/>
    </source>
</evidence>
<gene>
    <name evidence="7" type="ORF">ZOSMA_694G00020</name>
</gene>
<dbReference type="GO" id="GO:0005774">
    <property type="term" value="C:vacuolar membrane"/>
    <property type="evidence" value="ECO:0000318"/>
    <property type="project" value="GO_Central"/>
</dbReference>
<dbReference type="InterPro" id="IPR045069">
    <property type="entry name" value="MATE_euk"/>
</dbReference>
<comment type="subcellular location">
    <subcellularLocation>
        <location evidence="1">Membrane</location>
        <topology evidence="1">Multi-pass membrane protein</topology>
    </subcellularLocation>
</comment>
<feature type="transmembrane region" description="Helical" evidence="6">
    <location>
        <begin position="443"/>
        <end position="464"/>
    </location>
</feature>
<feature type="transmembrane region" description="Helical" evidence="6">
    <location>
        <begin position="413"/>
        <end position="437"/>
    </location>
</feature>
<proteinExistence type="inferred from homology"/>
<dbReference type="InterPro" id="IPR002528">
    <property type="entry name" value="MATE_fam"/>
</dbReference>
<dbReference type="AlphaFoldDB" id="A0A0K9NRJ7"/>
<dbReference type="NCBIfam" id="TIGR00797">
    <property type="entry name" value="matE"/>
    <property type="match status" value="1"/>
</dbReference>
<dbReference type="OMA" id="GAGQHDM"/>
<feature type="transmembrane region" description="Helical" evidence="6">
    <location>
        <begin position="383"/>
        <end position="406"/>
    </location>
</feature>
<evidence type="ECO:0000256" key="1">
    <source>
        <dbReference type="ARBA" id="ARBA00004141"/>
    </source>
</evidence>
<reference evidence="8" key="1">
    <citation type="journal article" date="2016" name="Nature">
        <title>The genome of the seagrass Zostera marina reveals angiosperm adaptation to the sea.</title>
        <authorList>
            <person name="Olsen J.L."/>
            <person name="Rouze P."/>
            <person name="Verhelst B."/>
            <person name="Lin Y.-C."/>
            <person name="Bayer T."/>
            <person name="Collen J."/>
            <person name="Dattolo E."/>
            <person name="De Paoli E."/>
            <person name="Dittami S."/>
            <person name="Maumus F."/>
            <person name="Michel G."/>
            <person name="Kersting A."/>
            <person name="Lauritano C."/>
            <person name="Lohaus R."/>
            <person name="Toepel M."/>
            <person name="Tonon T."/>
            <person name="Vanneste K."/>
            <person name="Amirebrahimi M."/>
            <person name="Brakel J."/>
            <person name="Bostroem C."/>
            <person name="Chovatia M."/>
            <person name="Grimwood J."/>
            <person name="Jenkins J.W."/>
            <person name="Jueterbock A."/>
            <person name="Mraz A."/>
            <person name="Stam W.T."/>
            <person name="Tice H."/>
            <person name="Bornberg-Bauer E."/>
            <person name="Green P.J."/>
            <person name="Pearson G.A."/>
            <person name="Procaccini G."/>
            <person name="Duarte C.M."/>
            <person name="Schmutz J."/>
            <person name="Reusch T.B.H."/>
            <person name="Van de Peer Y."/>
        </authorList>
    </citation>
    <scope>NUCLEOTIDE SEQUENCE [LARGE SCALE GENOMIC DNA]</scope>
    <source>
        <strain evidence="8">cv. Finnish</strain>
    </source>
</reference>
<dbReference type="CDD" id="cd13132">
    <property type="entry name" value="MATE_eukaryotic"/>
    <property type="match status" value="1"/>
</dbReference>
<keyword evidence="4 6" id="KW-1133">Transmembrane helix</keyword>
<evidence type="ECO:0000313" key="7">
    <source>
        <dbReference type="EMBL" id="KMZ59409.1"/>
    </source>
</evidence>
<evidence type="ECO:0000256" key="4">
    <source>
        <dbReference type="ARBA" id="ARBA00022989"/>
    </source>
</evidence>
<dbReference type="STRING" id="29655.A0A0K9NRJ7"/>
<dbReference type="GO" id="GO:1990961">
    <property type="term" value="P:xenobiotic detoxification by transmembrane export across the plasma membrane"/>
    <property type="evidence" value="ECO:0007669"/>
    <property type="project" value="InterPro"/>
</dbReference>
<feature type="transmembrane region" description="Helical" evidence="6">
    <location>
        <begin position="189"/>
        <end position="210"/>
    </location>
</feature>
<evidence type="ECO:0000256" key="3">
    <source>
        <dbReference type="ARBA" id="ARBA00022692"/>
    </source>
</evidence>
<evidence type="ECO:0000313" key="8">
    <source>
        <dbReference type="Proteomes" id="UP000036987"/>
    </source>
</evidence>
<dbReference type="Proteomes" id="UP000036987">
    <property type="component" value="Unassembled WGS sequence"/>
</dbReference>
<comment type="caution">
    <text evidence="7">The sequence shown here is derived from an EMBL/GenBank/DDBJ whole genome shotgun (WGS) entry which is preliminary data.</text>
</comment>
<dbReference type="GO" id="GO:0022857">
    <property type="term" value="F:transmembrane transporter activity"/>
    <property type="evidence" value="ECO:0000318"/>
    <property type="project" value="GO_Central"/>
</dbReference>
<organism evidence="7 8">
    <name type="scientific">Zostera marina</name>
    <name type="common">Eelgrass</name>
    <dbReference type="NCBI Taxonomy" id="29655"/>
    <lineage>
        <taxon>Eukaryota</taxon>
        <taxon>Viridiplantae</taxon>
        <taxon>Streptophyta</taxon>
        <taxon>Embryophyta</taxon>
        <taxon>Tracheophyta</taxon>
        <taxon>Spermatophyta</taxon>
        <taxon>Magnoliopsida</taxon>
        <taxon>Liliopsida</taxon>
        <taxon>Zosteraceae</taxon>
        <taxon>Zostera</taxon>
    </lineage>
</organism>
<feature type="transmembrane region" description="Helical" evidence="6">
    <location>
        <begin position="85"/>
        <end position="104"/>
    </location>
</feature>
<feature type="transmembrane region" description="Helical" evidence="6">
    <location>
        <begin position="125"/>
        <end position="146"/>
    </location>
</feature>
<sequence>MANSSAITATPLLKPGDEFPGDIGDINGCGDFWRQFRVESNKLWRIAGPIMITSVCRYSLGAITQIFAGQVSTLALAAVSVENSVIAGFSFGIMLGMGSALETLCGQAYGAGQLEMMGVYLQRSWIILMVTALILTPLYIFAGPFLLLIGQDSSIAEAAGKFALLMIPQLYAYSIYFPLTKFLQAQSKVFVMLLIAAVVLVIHTFFSWFVSLKLGWGAPGLALVLNLSWWCIVLLQYFYILMGSCGVAWSGFSMLAFRDLWSFAKLSIASAIMLCLEIWYFMALILFAGYLKDPELSVDALSICMNILGWAVMIAIGSNAATSVRVSNELGAGHPKTAKFAVISVVITSFLIGLFLSTILLIWRNEYPIAFTNNSDVKELVSSLTPLLAISITINNVQPVLTGLVIGAGWQVYVAYVNITCYYAVGVPIGLIFGYLLNYGITGIWLGMLSGTVMQTCVLFLMTYRTNWNKEASMAGDRIKTWGGENDTNKGNARSSGFTE</sequence>
<evidence type="ECO:0000256" key="6">
    <source>
        <dbReference type="RuleBase" id="RU004914"/>
    </source>
</evidence>
<dbReference type="EMBL" id="LFYR01001792">
    <property type="protein sequence ID" value="KMZ59409.1"/>
    <property type="molecule type" value="Genomic_DNA"/>
</dbReference>
<dbReference type="Pfam" id="PF01554">
    <property type="entry name" value="MatE"/>
    <property type="match status" value="2"/>
</dbReference>
<dbReference type="OrthoDB" id="2126698at2759"/>
<comment type="similarity">
    <text evidence="2 6">Belongs to the multi antimicrobial extrusion (MATE) (TC 2.A.66.1) family.</text>
</comment>
<dbReference type="PANTHER" id="PTHR11206">
    <property type="entry name" value="MULTIDRUG RESISTANCE PROTEIN"/>
    <property type="match status" value="1"/>
</dbReference>
<keyword evidence="5 6" id="KW-0472">Membrane</keyword>
<dbReference type="GO" id="GO:0042910">
    <property type="term" value="F:xenobiotic transmembrane transporter activity"/>
    <property type="evidence" value="ECO:0007669"/>
    <property type="project" value="InterPro"/>
</dbReference>
<name>A0A0K9NRJ7_ZOSMR</name>
<keyword evidence="3 6" id="KW-0812">Transmembrane</keyword>
<feature type="transmembrane region" description="Helical" evidence="6">
    <location>
        <begin position="158"/>
        <end position="177"/>
    </location>
</feature>
<evidence type="ECO:0000256" key="2">
    <source>
        <dbReference type="ARBA" id="ARBA00010199"/>
    </source>
</evidence>
<dbReference type="GO" id="GO:0015297">
    <property type="term" value="F:antiporter activity"/>
    <property type="evidence" value="ECO:0007669"/>
    <property type="project" value="InterPro"/>
</dbReference>
<keyword evidence="8" id="KW-1185">Reference proteome</keyword>
<protein>
    <recommendedName>
        <fullName evidence="6">Protein DETOXIFICATION</fullName>
    </recommendedName>
    <alternativeName>
        <fullName evidence="6">Multidrug and toxic compound extrusion protein</fullName>
    </alternativeName>
</protein>